<dbReference type="EMBL" id="CM000881">
    <property type="protein sequence ID" value="PNT70440.1"/>
    <property type="molecule type" value="Genomic_DNA"/>
</dbReference>
<dbReference type="InParanoid" id="A0A2K2D829"/>
<sequence>MLVDKLVDEAVDFGDDFSTPSDEVCEEDELNESQAVALSQIHEYVVHSPSGELLEGPGEEEQGNLGKMLEKAILVSRKRNVEGLQRDGDKELLKEGAQQLIANVKELMRSLHEDASVPTDEAVDVARLTITL</sequence>
<reference evidence="1" key="2">
    <citation type="submission" date="2017-06" db="EMBL/GenBank/DDBJ databases">
        <title>WGS assembly of Brachypodium distachyon.</title>
        <authorList>
            <consortium name="The International Brachypodium Initiative"/>
            <person name="Lucas S."/>
            <person name="Harmon-Smith M."/>
            <person name="Lail K."/>
            <person name="Tice H."/>
            <person name="Grimwood J."/>
            <person name="Bruce D."/>
            <person name="Barry K."/>
            <person name="Shu S."/>
            <person name="Lindquist E."/>
            <person name="Wang M."/>
            <person name="Pitluck S."/>
            <person name="Vogel J.P."/>
            <person name="Garvin D.F."/>
            <person name="Mockler T.C."/>
            <person name="Schmutz J."/>
            <person name="Rokhsar D."/>
            <person name="Bevan M.W."/>
        </authorList>
    </citation>
    <scope>NUCLEOTIDE SEQUENCE</scope>
    <source>
        <strain evidence="1">Bd21</strain>
    </source>
</reference>
<accession>A0A2K2D829</accession>
<organism evidence="1">
    <name type="scientific">Brachypodium distachyon</name>
    <name type="common">Purple false brome</name>
    <name type="synonym">Trachynia distachya</name>
    <dbReference type="NCBI Taxonomy" id="15368"/>
    <lineage>
        <taxon>Eukaryota</taxon>
        <taxon>Viridiplantae</taxon>
        <taxon>Streptophyta</taxon>
        <taxon>Embryophyta</taxon>
        <taxon>Tracheophyta</taxon>
        <taxon>Spermatophyta</taxon>
        <taxon>Magnoliopsida</taxon>
        <taxon>Liliopsida</taxon>
        <taxon>Poales</taxon>
        <taxon>Poaceae</taxon>
        <taxon>BOP clade</taxon>
        <taxon>Pooideae</taxon>
        <taxon>Stipodae</taxon>
        <taxon>Brachypodieae</taxon>
        <taxon>Brachypodium</taxon>
    </lineage>
</organism>
<dbReference type="Gramene" id="PNT70440">
    <property type="protein sequence ID" value="PNT70440"/>
    <property type="gene ID" value="BRADI_2g11881v3"/>
</dbReference>
<evidence type="ECO:0000313" key="2">
    <source>
        <dbReference type="EnsemblPlants" id="PNT70440"/>
    </source>
</evidence>
<dbReference type="AlphaFoldDB" id="A0A2K2D829"/>
<evidence type="ECO:0000313" key="1">
    <source>
        <dbReference type="EMBL" id="PNT70440.1"/>
    </source>
</evidence>
<reference evidence="1 2" key="1">
    <citation type="journal article" date="2010" name="Nature">
        <title>Genome sequencing and analysis of the model grass Brachypodium distachyon.</title>
        <authorList>
            <consortium name="International Brachypodium Initiative"/>
        </authorList>
    </citation>
    <scope>NUCLEOTIDE SEQUENCE [LARGE SCALE GENOMIC DNA]</scope>
    <source>
        <strain evidence="1 2">Bd21</strain>
    </source>
</reference>
<evidence type="ECO:0000313" key="3">
    <source>
        <dbReference type="Proteomes" id="UP000008810"/>
    </source>
</evidence>
<protein>
    <submittedName>
        <fullName evidence="1 2">Uncharacterized protein</fullName>
    </submittedName>
</protein>
<dbReference type="EnsemblPlants" id="PNT70440">
    <property type="protein sequence ID" value="PNT70440"/>
    <property type="gene ID" value="BRADI_2g11881v3"/>
</dbReference>
<proteinExistence type="predicted"/>
<name>A0A2K2D829_BRADI</name>
<gene>
    <name evidence="1" type="ORF">BRADI_2g11881v3</name>
</gene>
<reference evidence="2" key="3">
    <citation type="submission" date="2018-08" db="UniProtKB">
        <authorList>
            <consortium name="EnsemblPlants"/>
        </authorList>
    </citation>
    <scope>IDENTIFICATION</scope>
    <source>
        <strain evidence="2">cv. Bd21</strain>
    </source>
</reference>
<keyword evidence="3" id="KW-1185">Reference proteome</keyword>
<dbReference type="Proteomes" id="UP000008810">
    <property type="component" value="Chromosome 2"/>
</dbReference>